<evidence type="ECO:0000313" key="5">
    <source>
        <dbReference type="WBParaSite" id="MhA1_Contig2097.frz3.gene2"/>
    </source>
</evidence>
<name>A0A1I8BFR8_MELHA</name>
<keyword evidence="1" id="KW-1015">Disulfide bond</keyword>
<evidence type="ECO:0000259" key="3">
    <source>
        <dbReference type="PROSITE" id="PS50240"/>
    </source>
</evidence>
<dbReference type="InterPro" id="IPR009003">
    <property type="entry name" value="Peptidase_S1_PA"/>
</dbReference>
<organism evidence="4 5">
    <name type="scientific">Meloidogyne hapla</name>
    <name type="common">Root-knot nematode worm</name>
    <dbReference type="NCBI Taxonomy" id="6305"/>
    <lineage>
        <taxon>Eukaryota</taxon>
        <taxon>Metazoa</taxon>
        <taxon>Ecdysozoa</taxon>
        <taxon>Nematoda</taxon>
        <taxon>Chromadorea</taxon>
        <taxon>Rhabditida</taxon>
        <taxon>Tylenchina</taxon>
        <taxon>Tylenchomorpha</taxon>
        <taxon>Tylenchoidea</taxon>
        <taxon>Meloidogynidae</taxon>
        <taxon>Meloidogyninae</taxon>
        <taxon>Meloidogyne</taxon>
    </lineage>
</organism>
<dbReference type="PROSITE" id="PS00135">
    <property type="entry name" value="TRYPSIN_SER"/>
    <property type="match status" value="1"/>
</dbReference>
<dbReference type="InterPro" id="IPR051487">
    <property type="entry name" value="Ser/Thr_Proteases_Immune/Dev"/>
</dbReference>
<sequence length="209" mass="23871">MIKIHPKNKKTNNSIFGTLLFADLALIELPESSKLNLFSSQKVRPIKLTNRLPLIKTKAIAAGWGWTKPFCEVNASINGKTNQLHFGWVDLMENNLYCINEMEVSFIQQFNKTFGLNIPPCISSWIRKISENNWLDKLCVRPNPASIQYGDSGGPLLVDFVDSWYQIGVVTQGMCNKDKKYISNQNYATFTYIDCEWIKMETNGKTLCF</sequence>
<dbReference type="InterPro" id="IPR033116">
    <property type="entry name" value="TRYPSIN_SER"/>
</dbReference>
<evidence type="ECO:0000256" key="1">
    <source>
        <dbReference type="ARBA" id="ARBA00023157"/>
    </source>
</evidence>
<accession>A0A1I8BFR8</accession>
<dbReference type="PROSITE" id="PS50240">
    <property type="entry name" value="TRYPSIN_DOM"/>
    <property type="match status" value="1"/>
</dbReference>
<reference evidence="5" key="1">
    <citation type="submission" date="2016-11" db="UniProtKB">
        <authorList>
            <consortium name="WormBaseParasite"/>
        </authorList>
    </citation>
    <scope>IDENTIFICATION</scope>
</reference>
<dbReference type="SUPFAM" id="SSF50494">
    <property type="entry name" value="Trypsin-like serine proteases"/>
    <property type="match status" value="1"/>
</dbReference>
<dbReference type="InterPro" id="IPR001254">
    <property type="entry name" value="Trypsin_dom"/>
</dbReference>
<dbReference type="InterPro" id="IPR043504">
    <property type="entry name" value="Peptidase_S1_PA_chymotrypsin"/>
</dbReference>
<dbReference type="WBParaSite" id="MhA1_Contig2097.frz3.gene2">
    <property type="protein sequence ID" value="MhA1_Contig2097.frz3.gene2"/>
    <property type="gene ID" value="MhA1_Contig2097.frz3.gene2"/>
</dbReference>
<keyword evidence="4" id="KW-1185">Reference proteome</keyword>
<evidence type="ECO:0000256" key="2">
    <source>
        <dbReference type="ARBA" id="ARBA00024195"/>
    </source>
</evidence>
<feature type="domain" description="Peptidase S1" evidence="3">
    <location>
        <begin position="1"/>
        <end position="203"/>
    </location>
</feature>
<dbReference type="Proteomes" id="UP000095281">
    <property type="component" value="Unplaced"/>
</dbReference>
<dbReference type="GO" id="GO:0006508">
    <property type="term" value="P:proteolysis"/>
    <property type="evidence" value="ECO:0007669"/>
    <property type="project" value="InterPro"/>
</dbReference>
<dbReference type="AlphaFoldDB" id="A0A1I8BFR8"/>
<dbReference type="PANTHER" id="PTHR24256">
    <property type="entry name" value="TRYPTASE-RELATED"/>
    <property type="match status" value="1"/>
</dbReference>
<dbReference type="GO" id="GO:0004252">
    <property type="term" value="F:serine-type endopeptidase activity"/>
    <property type="evidence" value="ECO:0007669"/>
    <property type="project" value="InterPro"/>
</dbReference>
<evidence type="ECO:0000313" key="4">
    <source>
        <dbReference type="Proteomes" id="UP000095281"/>
    </source>
</evidence>
<protein>
    <submittedName>
        <fullName evidence="5">Peptidase S1 domain-containing protein</fullName>
    </submittedName>
</protein>
<dbReference type="Pfam" id="PF00089">
    <property type="entry name" value="Trypsin"/>
    <property type="match status" value="1"/>
</dbReference>
<proteinExistence type="inferred from homology"/>
<dbReference type="Gene3D" id="2.40.10.10">
    <property type="entry name" value="Trypsin-like serine proteases"/>
    <property type="match status" value="1"/>
</dbReference>
<comment type="similarity">
    <text evidence="2">Belongs to the peptidase S1 family. CLIP subfamily.</text>
</comment>